<evidence type="ECO:0000313" key="3">
    <source>
        <dbReference type="EMBL" id="UUY47355.1"/>
    </source>
</evidence>
<dbReference type="PROSITE" id="PS51257">
    <property type="entry name" value="PROKAR_LIPOPROTEIN"/>
    <property type="match status" value="1"/>
</dbReference>
<organism evidence="3 4">
    <name type="scientific">Streptomyces yangpuensis</name>
    <dbReference type="NCBI Taxonomy" id="1648182"/>
    <lineage>
        <taxon>Bacteria</taxon>
        <taxon>Bacillati</taxon>
        <taxon>Actinomycetota</taxon>
        <taxon>Actinomycetes</taxon>
        <taxon>Kitasatosporales</taxon>
        <taxon>Streptomycetaceae</taxon>
        <taxon>Streptomyces</taxon>
    </lineage>
</organism>
<keyword evidence="4" id="KW-1185">Reference proteome</keyword>
<evidence type="ECO:0000256" key="1">
    <source>
        <dbReference type="SAM" id="MobiDB-lite"/>
    </source>
</evidence>
<keyword evidence="2" id="KW-0732">Signal</keyword>
<feature type="compositionally biased region" description="Low complexity" evidence="1">
    <location>
        <begin position="32"/>
        <end position="55"/>
    </location>
</feature>
<feature type="signal peptide" evidence="2">
    <location>
        <begin position="1"/>
        <end position="24"/>
    </location>
</feature>
<accession>A0ABY5PTL6</accession>
<gene>
    <name evidence="3" type="ORF">NRK68_09075</name>
</gene>
<dbReference type="Proteomes" id="UP001057738">
    <property type="component" value="Chromosome"/>
</dbReference>
<dbReference type="GeneID" id="95573612"/>
<sequence length="158" mass="15812">MRRTITAMTLCAAATLLLTGCGSADPKPAPEGGKQQPQPAASQQQNQGGPSSAPAGSGGGAKHEVTLEVGGTGKTAVMYSGIGSGFEPQTLPWTKSGTAELTAAEQKVGYLVSVVPGTITGADGKLQQAPCTIKVDGKVVAESDGVTNAKGCSYKIKH</sequence>
<evidence type="ECO:0008006" key="5">
    <source>
        <dbReference type="Google" id="ProtNLM"/>
    </source>
</evidence>
<dbReference type="InterPro" id="IPR038468">
    <property type="entry name" value="MmpS_C"/>
</dbReference>
<evidence type="ECO:0000313" key="4">
    <source>
        <dbReference type="Proteomes" id="UP001057738"/>
    </source>
</evidence>
<dbReference type="RefSeq" id="WP_183064968.1">
    <property type="nucleotide sequence ID" value="NZ_CP102514.1"/>
</dbReference>
<feature type="region of interest" description="Disordered" evidence="1">
    <location>
        <begin position="23"/>
        <end position="67"/>
    </location>
</feature>
<reference evidence="3" key="1">
    <citation type="submission" date="2022-08" db="EMBL/GenBank/DDBJ databases">
        <authorList>
            <person name="Tian L."/>
        </authorList>
    </citation>
    <scope>NUCLEOTIDE SEQUENCE</scope>
    <source>
        <strain evidence="3">CM253</strain>
    </source>
</reference>
<name>A0ABY5PTL6_9ACTN</name>
<dbReference type="Gene3D" id="2.60.40.2880">
    <property type="entry name" value="MmpS1-5, C-terminal soluble domain"/>
    <property type="match status" value="1"/>
</dbReference>
<evidence type="ECO:0000256" key="2">
    <source>
        <dbReference type="SAM" id="SignalP"/>
    </source>
</evidence>
<proteinExistence type="predicted"/>
<feature type="chain" id="PRO_5046800690" description="MmpS family membrane protein" evidence="2">
    <location>
        <begin position="25"/>
        <end position="158"/>
    </location>
</feature>
<protein>
    <recommendedName>
        <fullName evidence="5">MmpS family membrane protein</fullName>
    </recommendedName>
</protein>
<dbReference type="EMBL" id="CP102514">
    <property type="protein sequence ID" value="UUY47355.1"/>
    <property type="molecule type" value="Genomic_DNA"/>
</dbReference>